<name>A0A432H053_9DELT</name>
<dbReference type="InterPro" id="IPR020904">
    <property type="entry name" value="Sc_DH/Rdtase_CS"/>
</dbReference>
<dbReference type="Pfam" id="PF00106">
    <property type="entry name" value="adh_short"/>
    <property type="match status" value="1"/>
</dbReference>
<accession>A0A432H053</accession>
<proteinExistence type="predicted"/>
<reference evidence="2 3" key="1">
    <citation type="submission" date="2018-06" db="EMBL/GenBank/DDBJ databases">
        <title>Combined omics and stable isotope probing to characterize newly discovered Mariana Back-Arc vent microbial communities.</title>
        <authorList>
            <person name="Trembath-Reichert E."/>
            <person name="Huber J.A."/>
        </authorList>
    </citation>
    <scope>NUCLEOTIDE SEQUENCE [LARGE SCALE GENOMIC DNA]</scope>
    <source>
        <strain evidence="2">MAG 151</strain>
    </source>
</reference>
<protein>
    <submittedName>
        <fullName evidence="2">Short-chain dehydrogenase</fullName>
    </submittedName>
</protein>
<dbReference type="PROSITE" id="PS00061">
    <property type="entry name" value="ADH_SHORT"/>
    <property type="match status" value="1"/>
</dbReference>
<gene>
    <name evidence="2" type="ORF">DSY93_07220</name>
</gene>
<dbReference type="EMBL" id="QNZH01000196">
    <property type="protein sequence ID" value="RTZ89076.1"/>
    <property type="molecule type" value="Genomic_DNA"/>
</dbReference>
<dbReference type="SUPFAM" id="SSF51735">
    <property type="entry name" value="NAD(P)-binding Rossmann-fold domains"/>
    <property type="match status" value="1"/>
</dbReference>
<dbReference type="PRINTS" id="PR00081">
    <property type="entry name" value="GDHRDH"/>
</dbReference>
<dbReference type="Gene3D" id="3.40.50.720">
    <property type="entry name" value="NAD(P)-binding Rossmann-like Domain"/>
    <property type="match status" value="1"/>
</dbReference>
<dbReference type="InterPro" id="IPR002347">
    <property type="entry name" value="SDR_fam"/>
</dbReference>
<feature type="region of interest" description="Disordered" evidence="1">
    <location>
        <begin position="287"/>
        <end position="308"/>
    </location>
</feature>
<sequence length="308" mass="32359">MKNNKVCIVTGASRGLGRGIALVLAQEEGCTVYATARNEEALKALAEEAAAGTKGGVVKVCTLDQSDDAAVQDFVEQVKSEENQVDLLVNSAFAGLIAMAPHFGKPFWERPLSVFDASLNIGLRSAHVMSALVAPLMVKNKAGLMVQVSSFGGVKYVFDVGYGVGKAGLDRLTTDMAAELKPYNVHAVTLYPGAGVTEVTAFPGGETPVFTGRAVAALLNKATNEDQARMSGKVVQTAELAVDYGFTDVNGGMPEGDFAGVEAAKRCREVMSKPVIQYDMDAELPDPSETNNPGIAGLFAGAQNYSEK</sequence>
<organism evidence="2 3">
    <name type="scientific">SAR324 cluster bacterium</name>
    <dbReference type="NCBI Taxonomy" id="2024889"/>
    <lineage>
        <taxon>Bacteria</taxon>
        <taxon>Deltaproteobacteria</taxon>
        <taxon>SAR324 cluster</taxon>
    </lineage>
</organism>
<dbReference type="Proteomes" id="UP000288322">
    <property type="component" value="Unassembled WGS sequence"/>
</dbReference>
<evidence type="ECO:0000313" key="3">
    <source>
        <dbReference type="Proteomes" id="UP000288322"/>
    </source>
</evidence>
<comment type="caution">
    <text evidence="2">The sequence shown here is derived from an EMBL/GenBank/DDBJ whole genome shotgun (WGS) entry which is preliminary data.</text>
</comment>
<dbReference type="InterPro" id="IPR036291">
    <property type="entry name" value="NAD(P)-bd_dom_sf"/>
</dbReference>
<evidence type="ECO:0000313" key="2">
    <source>
        <dbReference type="EMBL" id="RTZ89076.1"/>
    </source>
</evidence>
<dbReference type="AlphaFoldDB" id="A0A432H053"/>
<evidence type="ECO:0000256" key="1">
    <source>
        <dbReference type="SAM" id="MobiDB-lite"/>
    </source>
</evidence>
<dbReference type="PANTHER" id="PTHR44147:SF2">
    <property type="entry name" value="DEHYDROGENASE_REDUCTASE SDR FAMILY MEMBER 1"/>
    <property type="match status" value="1"/>
</dbReference>
<dbReference type="PANTHER" id="PTHR44147">
    <property type="entry name" value="DEHYDROGENASE/REDUCTASE SDR FAMILY MEMBER 1"/>
    <property type="match status" value="1"/>
</dbReference>